<organism evidence="5 6">
    <name type="scientific">Tanacetum coccineum</name>
    <dbReference type="NCBI Taxonomy" id="301880"/>
    <lineage>
        <taxon>Eukaryota</taxon>
        <taxon>Viridiplantae</taxon>
        <taxon>Streptophyta</taxon>
        <taxon>Embryophyta</taxon>
        <taxon>Tracheophyta</taxon>
        <taxon>Spermatophyta</taxon>
        <taxon>Magnoliopsida</taxon>
        <taxon>eudicotyledons</taxon>
        <taxon>Gunneridae</taxon>
        <taxon>Pentapetalae</taxon>
        <taxon>asterids</taxon>
        <taxon>campanulids</taxon>
        <taxon>Asterales</taxon>
        <taxon>Asteraceae</taxon>
        <taxon>Asteroideae</taxon>
        <taxon>Anthemideae</taxon>
        <taxon>Anthemidinae</taxon>
        <taxon>Tanacetum</taxon>
    </lineage>
</organism>
<evidence type="ECO:0000256" key="3">
    <source>
        <dbReference type="SAM" id="MobiDB-lite"/>
    </source>
</evidence>
<dbReference type="EMBL" id="BQNB010018556">
    <property type="protein sequence ID" value="GJT75726.1"/>
    <property type="molecule type" value="Genomic_DNA"/>
</dbReference>
<keyword evidence="1" id="KW-0862">Zinc</keyword>
<evidence type="ECO:0000313" key="6">
    <source>
        <dbReference type="Proteomes" id="UP001151760"/>
    </source>
</evidence>
<evidence type="ECO:0000256" key="2">
    <source>
        <dbReference type="SAM" id="Coils"/>
    </source>
</evidence>
<feature type="region of interest" description="Disordered" evidence="3">
    <location>
        <begin position="416"/>
        <end position="438"/>
    </location>
</feature>
<dbReference type="PROSITE" id="PS50158">
    <property type="entry name" value="ZF_CCHC"/>
    <property type="match status" value="1"/>
</dbReference>
<dbReference type="Proteomes" id="UP001151760">
    <property type="component" value="Unassembled WGS sequence"/>
</dbReference>
<comment type="caution">
    <text evidence="5">The sequence shown here is derived from an EMBL/GenBank/DDBJ whole genome shotgun (WGS) entry which is preliminary data.</text>
</comment>
<keyword evidence="1" id="KW-0479">Metal-binding</keyword>
<keyword evidence="2" id="KW-0175">Coiled coil</keyword>
<feature type="compositionally biased region" description="Basic and acidic residues" evidence="3">
    <location>
        <begin position="429"/>
        <end position="438"/>
    </location>
</feature>
<keyword evidence="6" id="KW-1185">Reference proteome</keyword>
<reference evidence="5" key="2">
    <citation type="submission" date="2022-01" db="EMBL/GenBank/DDBJ databases">
        <authorList>
            <person name="Yamashiro T."/>
            <person name="Shiraishi A."/>
            <person name="Satake H."/>
            <person name="Nakayama K."/>
        </authorList>
    </citation>
    <scope>NUCLEOTIDE SEQUENCE</scope>
</reference>
<dbReference type="SUPFAM" id="SSF57756">
    <property type="entry name" value="Retrovirus zinc finger-like domains"/>
    <property type="match status" value="1"/>
</dbReference>
<proteinExistence type="predicted"/>
<evidence type="ECO:0000313" key="5">
    <source>
        <dbReference type="EMBL" id="GJT75726.1"/>
    </source>
</evidence>
<gene>
    <name evidence="5" type="ORF">Tco_1042451</name>
</gene>
<evidence type="ECO:0000259" key="4">
    <source>
        <dbReference type="PROSITE" id="PS50158"/>
    </source>
</evidence>
<feature type="coiled-coil region" evidence="2">
    <location>
        <begin position="349"/>
        <end position="383"/>
    </location>
</feature>
<protein>
    <submittedName>
        <fullName evidence="5">Ribonuclease H-like domain-containing protein</fullName>
    </submittedName>
</protein>
<name>A0ABQ5GJG5_9ASTR</name>
<dbReference type="Gene3D" id="4.10.60.10">
    <property type="entry name" value="Zinc finger, CCHC-type"/>
    <property type="match status" value="1"/>
</dbReference>
<accession>A0ABQ5GJG5</accession>
<feature type="domain" description="CCHC-type" evidence="4">
    <location>
        <begin position="254"/>
        <end position="268"/>
    </location>
</feature>
<reference evidence="5" key="1">
    <citation type="journal article" date="2022" name="Int. J. Mol. Sci.">
        <title>Draft Genome of Tanacetum Coccineum: Genomic Comparison of Closely Related Tanacetum-Family Plants.</title>
        <authorList>
            <person name="Yamashiro T."/>
            <person name="Shiraishi A."/>
            <person name="Nakayama K."/>
            <person name="Satake H."/>
        </authorList>
    </citation>
    <scope>NUCLEOTIDE SEQUENCE</scope>
</reference>
<evidence type="ECO:0000256" key="1">
    <source>
        <dbReference type="PROSITE-ProRule" id="PRU00047"/>
    </source>
</evidence>
<dbReference type="InterPro" id="IPR036875">
    <property type="entry name" value="Znf_CCHC_sf"/>
</dbReference>
<keyword evidence="1" id="KW-0863">Zinc-finger</keyword>
<sequence length="520" mass="58755">MSSEEPASQMALVKSPQMISIVKLPMLKKGEYTLWSMRMEQYLTNTDYGLWQVIMNGDEPIQTTKDENGVETEVPLKTTQALLQRQKERKDKSILLLTIPDEYQLRFHIIKDAKSLWAAIKSRFGANNNIALIMRNKEGTNELDIDDLYNNLKVFEADIKGSSGSSSNSQNVAFLSAEDTNSINEVNTANGSNSPQLDDEDLEQIDHGDLEEMDLKWQVAMLSMRVKRFYKKTGRKLIFNGKEPVGFDKTKVECFNCHRRGHFDRECRATRNQENMNGDAGYRSRDNTRRTVPVETSDALVVQDNALIMQDGLGYDWSYIAQDEPTEFALMAYTSGSDTEYVKDKGNAVTRLTNQLEQTLKEKEDLKAKLEQFETSSKNLNKLINSQISSKDKTGLGYRHQLNENDSSGSELFNSVFDSRSSDGDDNQTNDRFKKDNGYHAVPHPLTGNYMPPLADLSFAGLDDSIYRPTTNKTSASVSQVETSIIPPSNTSVEMPRVESIRPSGVIIKDWVSDDDEDIF</sequence>
<dbReference type="InterPro" id="IPR001878">
    <property type="entry name" value="Znf_CCHC"/>
</dbReference>